<keyword evidence="7 11" id="KW-1133">Transmembrane helix</keyword>
<keyword evidence="5" id="KW-0769">Symport</keyword>
<proteinExistence type="inferred from homology"/>
<protein>
    <recommendedName>
        <fullName evidence="12">Amino acid transporter transmembrane domain-containing protein</fullName>
    </recommendedName>
</protein>
<dbReference type="Proteomes" id="UP000593562">
    <property type="component" value="Unassembled WGS sequence"/>
</dbReference>
<evidence type="ECO:0000256" key="8">
    <source>
        <dbReference type="ARBA" id="ARBA00023136"/>
    </source>
</evidence>
<dbReference type="InterPro" id="IPR013057">
    <property type="entry name" value="AA_transpt_TM"/>
</dbReference>
<evidence type="ECO:0000256" key="1">
    <source>
        <dbReference type="ARBA" id="ARBA00004127"/>
    </source>
</evidence>
<evidence type="ECO:0000256" key="4">
    <source>
        <dbReference type="ARBA" id="ARBA00022692"/>
    </source>
</evidence>
<sequence length="195" mass="21880">MWRGVTVSYALIALSLFPLAIAGYWVYGNKVPADYMPKGGLLTGFVQHHGHTTSKFVKGLIYMLIIINSLCSYQIYAMPVFDNLEMRYISSKNRQCPWWVRTGFRICFGGISYLVAVAFPFLGRLAALIGGITLPLTYAYPCFMWILIKKPRPNSAMWCINLLLGCLGMILAVLLILAASWNLHDQGVNGNFFKP</sequence>
<feature type="transmembrane region" description="Helical" evidence="11">
    <location>
        <begin position="160"/>
        <end position="181"/>
    </location>
</feature>
<dbReference type="EMBL" id="JAAARO010000007">
    <property type="protein sequence ID" value="KAF5745783.1"/>
    <property type="molecule type" value="Genomic_DNA"/>
</dbReference>
<evidence type="ECO:0000256" key="10">
    <source>
        <dbReference type="ARBA" id="ARBA00045588"/>
    </source>
</evidence>
<dbReference type="Pfam" id="PF01490">
    <property type="entry name" value="Aa_trans"/>
    <property type="match status" value="1"/>
</dbReference>
<evidence type="ECO:0000256" key="6">
    <source>
        <dbReference type="ARBA" id="ARBA00022970"/>
    </source>
</evidence>
<evidence type="ECO:0000256" key="5">
    <source>
        <dbReference type="ARBA" id="ARBA00022847"/>
    </source>
</evidence>
<dbReference type="AlphaFoldDB" id="A0A7J7DHJ7"/>
<keyword evidence="3" id="KW-0813">Transport</keyword>
<feature type="domain" description="Amino acid transporter transmembrane" evidence="12">
    <location>
        <begin position="1"/>
        <end position="177"/>
    </location>
</feature>
<keyword evidence="14" id="KW-1185">Reference proteome</keyword>
<evidence type="ECO:0000256" key="11">
    <source>
        <dbReference type="SAM" id="Phobius"/>
    </source>
</evidence>
<comment type="similarity">
    <text evidence="2">Belongs to the amino acid/polyamine transporter 2 family. Amino acid/auxin permease (AAAP) (TC 2.A.18.1) subfamily.</text>
</comment>
<keyword evidence="4 11" id="KW-0812">Transmembrane</keyword>
<evidence type="ECO:0000256" key="3">
    <source>
        <dbReference type="ARBA" id="ARBA00022448"/>
    </source>
</evidence>
<feature type="transmembrane region" description="Helical" evidence="11">
    <location>
        <begin position="128"/>
        <end position="148"/>
    </location>
</feature>
<dbReference type="GO" id="GO:0012505">
    <property type="term" value="C:endomembrane system"/>
    <property type="evidence" value="ECO:0007669"/>
    <property type="project" value="UniProtKB-SubCell"/>
</dbReference>
<evidence type="ECO:0000259" key="12">
    <source>
        <dbReference type="Pfam" id="PF01490"/>
    </source>
</evidence>
<feature type="transmembrane region" description="Helical" evidence="11">
    <location>
        <begin position="60"/>
        <end position="81"/>
    </location>
</feature>
<dbReference type="PANTHER" id="PTHR48017">
    <property type="entry name" value="OS05G0424000 PROTEIN-RELATED"/>
    <property type="match status" value="1"/>
</dbReference>
<organism evidence="13 14">
    <name type="scientific">Tripterygium wilfordii</name>
    <name type="common">Thunder God vine</name>
    <dbReference type="NCBI Taxonomy" id="458696"/>
    <lineage>
        <taxon>Eukaryota</taxon>
        <taxon>Viridiplantae</taxon>
        <taxon>Streptophyta</taxon>
        <taxon>Embryophyta</taxon>
        <taxon>Tracheophyta</taxon>
        <taxon>Spermatophyta</taxon>
        <taxon>Magnoliopsida</taxon>
        <taxon>eudicotyledons</taxon>
        <taxon>Gunneridae</taxon>
        <taxon>Pentapetalae</taxon>
        <taxon>rosids</taxon>
        <taxon>fabids</taxon>
        <taxon>Celastrales</taxon>
        <taxon>Celastraceae</taxon>
        <taxon>Tripterygium</taxon>
    </lineage>
</organism>
<comment type="subcellular location">
    <subcellularLocation>
        <location evidence="1">Endomembrane system</location>
        <topology evidence="1">Multi-pass membrane protein</topology>
    </subcellularLocation>
</comment>
<feature type="transmembrane region" description="Helical" evidence="11">
    <location>
        <begin position="102"/>
        <end position="122"/>
    </location>
</feature>
<comment type="caution">
    <text evidence="13">The sequence shown here is derived from an EMBL/GenBank/DDBJ whole genome shotgun (WGS) entry which is preliminary data.</text>
</comment>
<comment type="function">
    <text evidence="10">Carrier protein involved in proton-driven auxin influx. Mediates the formation of auxin gradient from developing leaves (site of auxin biosynthesis) to tips by contributing to the loading of auxin in vascular tissues and facilitating acropetal (base to tip) auxin transport within inner tissues of the root apex, and basipetal (tip to base) auxin transport within outer tissues of the root apex. May be involved in lateral roots and nodules formation.</text>
</comment>
<dbReference type="GO" id="GO:0015293">
    <property type="term" value="F:symporter activity"/>
    <property type="evidence" value="ECO:0007669"/>
    <property type="project" value="UniProtKB-KW"/>
</dbReference>
<evidence type="ECO:0000256" key="7">
    <source>
        <dbReference type="ARBA" id="ARBA00022989"/>
    </source>
</evidence>
<gene>
    <name evidence="13" type="ORF">HS088_TW07G01377</name>
</gene>
<evidence type="ECO:0000313" key="13">
    <source>
        <dbReference type="EMBL" id="KAF5745783.1"/>
    </source>
</evidence>
<feature type="transmembrane region" description="Helical" evidence="11">
    <location>
        <begin position="7"/>
        <end position="27"/>
    </location>
</feature>
<name>A0A7J7DHJ7_TRIWF</name>
<reference evidence="13 14" key="1">
    <citation type="journal article" date="2020" name="Nat. Commun.">
        <title>Genome of Tripterygium wilfordii and identification of cytochrome P450 involved in triptolide biosynthesis.</title>
        <authorList>
            <person name="Tu L."/>
            <person name="Su P."/>
            <person name="Zhang Z."/>
            <person name="Gao L."/>
            <person name="Wang J."/>
            <person name="Hu T."/>
            <person name="Zhou J."/>
            <person name="Zhang Y."/>
            <person name="Zhao Y."/>
            <person name="Liu Y."/>
            <person name="Song Y."/>
            <person name="Tong Y."/>
            <person name="Lu Y."/>
            <person name="Yang J."/>
            <person name="Xu C."/>
            <person name="Jia M."/>
            <person name="Peters R.J."/>
            <person name="Huang L."/>
            <person name="Gao W."/>
        </authorList>
    </citation>
    <scope>NUCLEOTIDE SEQUENCE [LARGE SCALE GENOMIC DNA]</scope>
    <source>
        <strain evidence="14">cv. XIE 37</strain>
        <tissue evidence="13">Leaf</tissue>
    </source>
</reference>
<evidence type="ECO:0000256" key="2">
    <source>
        <dbReference type="ARBA" id="ARBA00005590"/>
    </source>
</evidence>
<dbReference type="InParanoid" id="A0A7J7DHJ7"/>
<evidence type="ECO:0000313" key="14">
    <source>
        <dbReference type="Proteomes" id="UP000593562"/>
    </source>
</evidence>
<keyword evidence="8 11" id="KW-0472">Membrane</keyword>
<dbReference type="GO" id="GO:0006865">
    <property type="term" value="P:amino acid transport"/>
    <property type="evidence" value="ECO:0007669"/>
    <property type="project" value="UniProtKB-KW"/>
</dbReference>
<keyword evidence="9" id="KW-0927">Auxin signaling pathway</keyword>
<keyword evidence="6" id="KW-0029">Amino-acid transport</keyword>
<accession>A0A7J7DHJ7</accession>
<evidence type="ECO:0000256" key="9">
    <source>
        <dbReference type="ARBA" id="ARBA00023294"/>
    </source>
</evidence>
<dbReference type="GO" id="GO:0009734">
    <property type="term" value="P:auxin-activated signaling pathway"/>
    <property type="evidence" value="ECO:0007669"/>
    <property type="project" value="UniProtKB-KW"/>
</dbReference>